<keyword evidence="3" id="KW-1185">Reference proteome</keyword>
<feature type="region of interest" description="Disordered" evidence="1">
    <location>
        <begin position="1"/>
        <end position="79"/>
    </location>
</feature>
<evidence type="ECO:0000313" key="2">
    <source>
        <dbReference type="EMBL" id="OQV23851.1"/>
    </source>
</evidence>
<feature type="compositionally biased region" description="Low complexity" evidence="1">
    <location>
        <begin position="38"/>
        <end position="54"/>
    </location>
</feature>
<reference evidence="3" key="1">
    <citation type="submission" date="2017-01" db="EMBL/GenBank/DDBJ databases">
        <title>Comparative genomics of anhydrobiosis in the tardigrade Hypsibius dujardini.</title>
        <authorList>
            <person name="Yoshida Y."/>
            <person name="Koutsovoulos G."/>
            <person name="Laetsch D."/>
            <person name="Stevens L."/>
            <person name="Kumar S."/>
            <person name="Horikawa D."/>
            <person name="Ishino K."/>
            <person name="Komine S."/>
            <person name="Tomita M."/>
            <person name="Blaxter M."/>
            <person name="Arakawa K."/>
        </authorList>
    </citation>
    <scope>NUCLEOTIDE SEQUENCE [LARGE SCALE GENOMIC DNA]</scope>
    <source>
        <strain evidence="3">Z151</strain>
    </source>
</reference>
<name>A0A1W0X9A5_HYPEX</name>
<evidence type="ECO:0000256" key="1">
    <source>
        <dbReference type="SAM" id="MobiDB-lite"/>
    </source>
</evidence>
<organism evidence="2 3">
    <name type="scientific">Hypsibius exemplaris</name>
    <name type="common">Freshwater tardigrade</name>
    <dbReference type="NCBI Taxonomy" id="2072580"/>
    <lineage>
        <taxon>Eukaryota</taxon>
        <taxon>Metazoa</taxon>
        <taxon>Ecdysozoa</taxon>
        <taxon>Tardigrada</taxon>
        <taxon>Eutardigrada</taxon>
        <taxon>Parachela</taxon>
        <taxon>Hypsibioidea</taxon>
        <taxon>Hypsibiidae</taxon>
        <taxon>Hypsibius</taxon>
    </lineage>
</organism>
<dbReference type="Proteomes" id="UP000192578">
    <property type="component" value="Unassembled WGS sequence"/>
</dbReference>
<feature type="compositionally biased region" description="Basic residues" evidence="1">
    <location>
        <begin position="26"/>
        <end position="37"/>
    </location>
</feature>
<comment type="caution">
    <text evidence="2">The sequence shown here is derived from an EMBL/GenBank/DDBJ whole genome shotgun (WGS) entry which is preliminary data.</text>
</comment>
<dbReference type="AlphaFoldDB" id="A0A1W0X9A5"/>
<sequence>MPVAMSPLAESFRSDISPPTPGSVHSGHHHAMFHHSPHPQQQQLQHQAQFQPQQNRHLTTNGHGPPPEEMGQPQRFFSVSPPGPRFVPMRWRPGRLWSSLTFPVPLLDFVFIKLV</sequence>
<accession>A0A1W0X9A5</accession>
<protein>
    <submittedName>
        <fullName evidence="2">Uncharacterized protein</fullName>
    </submittedName>
</protein>
<proteinExistence type="predicted"/>
<gene>
    <name evidence="2" type="ORF">BV898_02200</name>
</gene>
<evidence type="ECO:0000313" key="3">
    <source>
        <dbReference type="Proteomes" id="UP000192578"/>
    </source>
</evidence>
<dbReference type="EMBL" id="MTYJ01000009">
    <property type="protein sequence ID" value="OQV23851.1"/>
    <property type="molecule type" value="Genomic_DNA"/>
</dbReference>